<organism evidence="6 7">
    <name type="scientific">Parasphingorhabdus cellanae</name>
    <dbReference type="NCBI Taxonomy" id="2806553"/>
    <lineage>
        <taxon>Bacteria</taxon>
        <taxon>Pseudomonadati</taxon>
        <taxon>Pseudomonadota</taxon>
        <taxon>Alphaproteobacteria</taxon>
        <taxon>Sphingomonadales</taxon>
        <taxon>Sphingomonadaceae</taxon>
        <taxon>Parasphingorhabdus</taxon>
    </lineage>
</organism>
<dbReference type="EC" id="2.1.1.64" evidence="5"/>
<comment type="function">
    <text evidence="5">O-methyltransferase that catalyzes the 2 O-methylation steps in the ubiquinone biosynthetic pathway.</text>
</comment>
<feature type="binding site" evidence="5">
    <location>
        <position position="144"/>
    </location>
    <ligand>
        <name>S-adenosyl-L-methionine</name>
        <dbReference type="ChEBI" id="CHEBI:59789"/>
    </ligand>
</feature>
<keyword evidence="7" id="KW-1185">Reference proteome</keyword>
<dbReference type="InterPro" id="IPR029063">
    <property type="entry name" value="SAM-dependent_MTases_sf"/>
</dbReference>
<keyword evidence="1 5" id="KW-0489">Methyltransferase</keyword>
<keyword evidence="4 5" id="KW-0949">S-adenosyl-L-methionine</keyword>
<reference evidence="6 7" key="1">
    <citation type="submission" date="2021-03" db="EMBL/GenBank/DDBJ databases">
        <title>Complete genome of Parasphingorhabdus_sp.JHSY0214.</title>
        <authorList>
            <person name="Yoo J.H."/>
            <person name="Bae J.W."/>
        </authorList>
    </citation>
    <scope>NUCLEOTIDE SEQUENCE [LARGE SCALE GENOMIC DNA]</scope>
    <source>
        <strain evidence="6 7">JHSY0214</strain>
    </source>
</reference>
<dbReference type="EMBL" id="CP071794">
    <property type="protein sequence ID" value="QTD54629.1"/>
    <property type="molecule type" value="Genomic_DNA"/>
</dbReference>
<accession>A0ABX7T270</accession>
<dbReference type="Gene3D" id="3.40.50.150">
    <property type="entry name" value="Vaccinia Virus protein VP39"/>
    <property type="match status" value="1"/>
</dbReference>
<dbReference type="InterPro" id="IPR010233">
    <property type="entry name" value="UbiG_MeTrfase"/>
</dbReference>
<feature type="binding site" evidence="5">
    <location>
        <position position="51"/>
    </location>
    <ligand>
        <name>S-adenosyl-L-methionine</name>
        <dbReference type="ChEBI" id="CHEBI:59789"/>
    </ligand>
</feature>
<feature type="binding site" evidence="5">
    <location>
        <position position="103"/>
    </location>
    <ligand>
        <name>S-adenosyl-L-methionine</name>
        <dbReference type="ChEBI" id="CHEBI:59789"/>
    </ligand>
</feature>
<dbReference type="HAMAP" id="MF_00472">
    <property type="entry name" value="UbiG"/>
    <property type="match status" value="1"/>
</dbReference>
<dbReference type="PANTHER" id="PTHR43464:SF19">
    <property type="entry name" value="UBIQUINONE BIOSYNTHESIS O-METHYLTRANSFERASE, MITOCHONDRIAL"/>
    <property type="match status" value="1"/>
</dbReference>
<dbReference type="CDD" id="cd02440">
    <property type="entry name" value="AdoMet_MTases"/>
    <property type="match status" value="1"/>
</dbReference>
<dbReference type="GO" id="GO:0032259">
    <property type="term" value="P:methylation"/>
    <property type="evidence" value="ECO:0007669"/>
    <property type="project" value="UniProtKB-KW"/>
</dbReference>
<evidence type="ECO:0000313" key="7">
    <source>
        <dbReference type="Proteomes" id="UP000663923"/>
    </source>
</evidence>
<evidence type="ECO:0000256" key="2">
    <source>
        <dbReference type="ARBA" id="ARBA00022679"/>
    </source>
</evidence>
<protein>
    <recommendedName>
        <fullName evidence="5">Ubiquinone biosynthesis O-methyltransferase</fullName>
    </recommendedName>
    <alternativeName>
        <fullName evidence="5">2-polyprenyl-6-hydroxyphenol methylase</fullName>
        <ecNumber evidence="5">2.1.1.222</ecNumber>
    </alternativeName>
    <alternativeName>
        <fullName evidence="5">3-demethylubiquinone 3-O-methyltransferase</fullName>
        <ecNumber evidence="5">2.1.1.64</ecNumber>
    </alternativeName>
</protein>
<evidence type="ECO:0000256" key="4">
    <source>
        <dbReference type="ARBA" id="ARBA00022691"/>
    </source>
</evidence>
<dbReference type="PANTHER" id="PTHR43464">
    <property type="entry name" value="METHYLTRANSFERASE"/>
    <property type="match status" value="1"/>
</dbReference>
<comment type="catalytic activity">
    <reaction evidence="5">
        <text>a 3-demethylubiquinol + S-adenosyl-L-methionine = a ubiquinol + S-adenosyl-L-homocysteine + H(+)</text>
        <dbReference type="Rhea" id="RHEA:44380"/>
        <dbReference type="Rhea" id="RHEA-COMP:9566"/>
        <dbReference type="Rhea" id="RHEA-COMP:10914"/>
        <dbReference type="ChEBI" id="CHEBI:15378"/>
        <dbReference type="ChEBI" id="CHEBI:17976"/>
        <dbReference type="ChEBI" id="CHEBI:57856"/>
        <dbReference type="ChEBI" id="CHEBI:59789"/>
        <dbReference type="ChEBI" id="CHEBI:84422"/>
        <dbReference type="EC" id="2.1.1.64"/>
    </reaction>
</comment>
<sequence length="254" mass="27042">MTNASTSNMAVSGETKSTINPDEAAHFGALAADWWDPKGSSAMLHRLNPVRLGYIREAINRHFGVDAAHLRPLTGKRALDVGCGAGLVCEPLARMGAKVTGLDAAPENIAAAAAHAEPQRLDIDYRNVGIEAFGESGFDLVTSLEVIEHVDDPDGFVTGLAHALADDGLMVLSTPNRTTMSKLMLVDLAEMTGRIPKGTHHHDQFFTPGELEALLGEAGLKVIDTTGLSYSPSHGFSLSDNLALNYLMTVVKQQ</sequence>
<evidence type="ECO:0000256" key="3">
    <source>
        <dbReference type="ARBA" id="ARBA00022688"/>
    </source>
</evidence>
<gene>
    <name evidence="5 6" type="primary">ubiG</name>
    <name evidence="6" type="ORF">J4G78_10135</name>
</gene>
<evidence type="ECO:0000313" key="6">
    <source>
        <dbReference type="EMBL" id="QTD54629.1"/>
    </source>
</evidence>
<comment type="pathway">
    <text evidence="5">Cofactor biosynthesis; ubiquinone biosynthesis.</text>
</comment>
<comment type="catalytic activity">
    <reaction evidence="5">
        <text>a 3-(all-trans-polyprenyl)benzene-1,2-diol + S-adenosyl-L-methionine = a 2-methoxy-6-(all-trans-polyprenyl)phenol + S-adenosyl-L-homocysteine + H(+)</text>
        <dbReference type="Rhea" id="RHEA:31411"/>
        <dbReference type="Rhea" id="RHEA-COMP:9550"/>
        <dbReference type="Rhea" id="RHEA-COMP:9551"/>
        <dbReference type="ChEBI" id="CHEBI:15378"/>
        <dbReference type="ChEBI" id="CHEBI:57856"/>
        <dbReference type="ChEBI" id="CHEBI:59789"/>
        <dbReference type="ChEBI" id="CHEBI:62729"/>
        <dbReference type="ChEBI" id="CHEBI:62731"/>
        <dbReference type="EC" id="2.1.1.222"/>
    </reaction>
</comment>
<name>A0ABX7T270_9SPHN</name>
<dbReference type="NCBIfam" id="TIGR01983">
    <property type="entry name" value="UbiG"/>
    <property type="match status" value="1"/>
</dbReference>
<comment type="similarity">
    <text evidence="5">Belongs to the methyltransferase superfamily. UbiG/COQ3 family.</text>
</comment>
<dbReference type="SUPFAM" id="SSF53335">
    <property type="entry name" value="S-adenosyl-L-methionine-dependent methyltransferases"/>
    <property type="match status" value="1"/>
</dbReference>
<dbReference type="GO" id="GO:0102208">
    <property type="term" value="F:2-polyprenyl-6-hydroxyphenol methylase activity"/>
    <property type="evidence" value="ECO:0007669"/>
    <property type="project" value="UniProtKB-EC"/>
</dbReference>
<dbReference type="Pfam" id="PF13489">
    <property type="entry name" value="Methyltransf_23"/>
    <property type="match status" value="1"/>
</dbReference>
<feature type="binding site" evidence="5">
    <location>
        <position position="82"/>
    </location>
    <ligand>
        <name>S-adenosyl-L-methionine</name>
        <dbReference type="ChEBI" id="CHEBI:59789"/>
    </ligand>
</feature>
<dbReference type="GO" id="GO:0061542">
    <property type="term" value="F:3-demethylubiquinol 3-O-methyltransferase activity"/>
    <property type="evidence" value="ECO:0007669"/>
    <property type="project" value="UniProtKB-EC"/>
</dbReference>
<dbReference type="EC" id="2.1.1.222" evidence="5"/>
<keyword evidence="3 5" id="KW-0831">Ubiquinone biosynthesis</keyword>
<evidence type="ECO:0000256" key="5">
    <source>
        <dbReference type="HAMAP-Rule" id="MF_00472"/>
    </source>
</evidence>
<dbReference type="RefSeq" id="WP_207986463.1">
    <property type="nucleotide sequence ID" value="NZ_CP071794.1"/>
</dbReference>
<keyword evidence="2 5" id="KW-0808">Transferase</keyword>
<proteinExistence type="inferred from homology"/>
<dbReference type="Proteomes" id="UP000663923">
    <property type="component" value="Chromosome"/>
</dbReference>
<evidence type="ECO:0000256" key="1">
    <source>
        <dbReference type="ARBA" id="ARBA00022603"/>
    </source>
</evidence>